<proteinExistence type="predicted"/>
<organism evidence="2 3">
    <name type="scientific">Paenibacillus tundrae</name>
    <dbReference type="NCBI Taxonomy" id="528187"/>
    <lineage>
        <taxon>Bacteria</taxon>
        <taxon>Bacillati</taxon>
        <taxon>Bacillota</taxon>
        <taxon>Bacilli</taxon>
        <taxon>Bacillales</taxon>
        <taxon>Paenibacillaceae</taxon>
        <taxon>Paenibacillus</taxon>
    </lineage>
</organism>
<dbReference type="InterPro" id="IPR002575">
    <property type="entry name" value="Aminoglycoside_PTrfase"/>
</dbReference>
<dbReference type="SUPFAM" id="SSF56112">
    <property type="entry name" value="Protein kinase-like (PK-like)"/>
    <property type="match status" value="1"/>
</dbReference>
<dbReference type="EMBL" id="JAUSTI010000004">
    <property type="protein sequence ID" value="MDQ0170475.1"/>
    <property type="molecule type" value="Genomic_DNA"/>
</dbReference>
<keyword evidence="3" id="KW-1185">Reference proteome</keyword>
<keyword evidence="2" id="KW-0418">Kinase</keyword>
<dbReference type="Gene3D" id="3.90.1200.10">
    <property type="match status" value="1"/>
</dbReference>
<dbReference type="PANTHER" id="PTHR41283:SF1">
    <property type="entry name" value="AMINOGLYCOSIDE PHOSPHOTRANSFERASE DOMAIN-CONTAINING PROTEIN"/>
    <property type="match status" value="1"/>
</dbReference>
<evidence type="ECO:0000313" key="3">
    <source>
        <dbReference type="Proteomes" id="UP001233836"/>
    </source>
</evidence>
<reference evidence="2 3" key="1">
    <citation type="submission" date="2023-07" db="EMBL/GenBank/DDBJ databases">
        <title>Sorghum-associated microbial communities from plants grown in Nebraska, USA.</title>
        <authorList>
            <person name="Schachtman D."/>
        </authorList>
    </citation>
    <scope>NUCLEOTIDE SEQUENCE [LARGE SCALE GENOMIC DNA]</scope>
    <source>
        <strain evidence="2 3">DS1314</strain>
    </source>
</reference>
<dbReference type="GO" id="GO:0016301">
    <property type="term" value="F:kinase activity"/>
    <property type="evidence" value="ECO:0007669"/>
    <property type="project" value="UniProtKB-KW"/>
</dbReference>
<dbReference type="RefSeq" id="WP_307215048.1">
    <property type="nucleotide sequence ID" value="NZ_JAUSTI010000004.1"/>
</dbReference>
<name>A0ABT9WCB2_9BACL</name>
<evidence type="ECO:0000313" key="2">
    <source>
        <dbReference type="EMBL" id="MDQ0170475.1"/>
    </source>
</evidence>
<feature type="domain" description="Aminoglycoside phosphotransferase" evidence="1">
    <location>
        <begin position="35"/>
        <end position="261"/>
    </location>
</feature>
<dbReference type="InterPro" id="IPR011009">
    <property type="entry name" value="Kinase-like_dom_sf"/>
</dbReference>
<accession>A0ABT9WCB2</accession>
<dbReference type="PANTHER" id="PTHR41283">
    <property type="entry name" value="AMINOGLYCOSIDE PHOSPHOTRANSFERASE"/>
    <property type="match status" value="1"/>
</dbReference>
<dbReference type="Pfam" id="PF01636">
    <property type="entry name" value="APH"/>
    <property type="match status" value="1"/>
</dbReference>
<sequence>MNRPTEVSKMEEQDAGHILQELMAKIPELQGASAIEPIHKGYSTDLKFKIRLSGEKSYLLRSYEWSEQPVKQKEYRIIAELHRRGVRCPQAISLGQLNEQQGYMLLSFIEGEDAEEVLPRMDEQKQWSIGIEAGEQLQRMHELQIEEPAESWYVRKSMKHQRYVDKYHHCPIRMRNDQAILTFIEENMKCMKNRPDRFQHDDFHPGNLIVKDDRFAGVIDFNRYDQGDPVHEFLKLGLFASETSMPYSIGQIQGYFNGGDPDELFWRRYSLYMAMALVSSVVWIQQVKPEETEDMMAKIERVQEDHDDFRRLIPRWYNVKNY</sequence>
<evidence type="ECO:0000259" key="1">
    <source>
        <dbReference type="Pfam" id="PF01636"/>
    </source>
</evidence>
<comment type="caution">
    <text evidence="2">The sequence shown here is derived from an EMBL/GenBank/DDBJ whole genome shotgun (WGS) entry which is preliminary data.</text>
</comment>
<dbReference type="Proteomes" id="UP001233836">
    <property type="component" value="Unassembled WGS sequence"/>
</dbReference>
<keyword evidence="2" id="KW-0808">Transferase</keyword>
<protein>
    <submittedName>
        <fullName evidence="2">Aminoglycoside phosphotransferase (APT) family kinase protein</fullName>
    </submittedName>
</protein>
<gene>
    <name evidence="2" type="ORF">J2T19_001917</name>
</gene>